<feature type="compositionally biased region" description="Low complexity" evidence="1">
    <location>
        <begin position="341"/>
        <end position="356"/>
    </location>
</feature>
<dbReference type="EMBL" id="CP009374">
    <property type="protein sequence ID" value="AIN95513.1"/>
    <property type="molecule type" value="Genomic_DNA"/>
</dbReference>
<feature type="compositionally biased region" description="Polar residues" evidence="1">
    <location>
        <begin position="110"/>
        <end position="122"/>
    </location>
</feature>
<dbReference type="RefSeq" id="XP_010703835.1">
    <property type="nucleotide sequence ID" value="XM_010705533.1"/>
</dbReference>
<feature type="compositionally biased region" description="Low complexity" evidence="1">
    <location>
        <begin position="228"/>
        <end position="238"/>
    </location>
</feature>
<evidence type="ECO:0000313" key="2">
    <source>
        <dbReference type="EMBL" id="AIN95513.1"/>
    </source>
</evidence>
<sequence>MSTLASSVLQGQREKSAWLEEALDTCIVAYESHRNALENVYSQLTTWQQSSDQGCIHISPVAMSELLKDINDVLQQCALQLQPMDGATSSAESPVEQAQPEHRFRGAHLQSDNASSVSTYSTRRNKPLPAPPQQEQHLLPRSASDLSSASQSRGTENDLQASSAMTESQRRLQPSPMLQYRPFSTSRSSMSSVLPAVNESAVTDPSKSPAQLDNTAQKPMRPPEQRQQRQQRQQAAAAVQSTRPRTPPRNWHSAAPTPRPTIDDGHQTGSAATGPRVRSSGGSTPLSSSQRAEAEHVKLSSQEQRTATREDAKANGTYQHLFGTRSCNSDSTGRHGPPSTPSVTSASPADAGSAASQHPPPHREVQRSQGYVSEEVGTPHHQSFSSAAERRSSTVASCSHFDSCRFEFFETDQSAGSAAAAASGHQTAAVAFHYSHQTPSHQQSNDGCGSLSQTSIALRDGVPGATVAAAASLSYPSSSTLRHPHQMLSGDEKKSEVGKQRSSSAAAAAEAQRGEASQVGSVGLVHTPSATPQRDSSSRTTVAAPPPPQQQQQVSIERESLNLPLPPQQPGKRRPLRTSSQRITPRKLNDSSQVESTVYHRSASPSTGRQPLRADAPEALCFMEREDNFLVKRRLAERKAMHGDIHQMQGNAERDANPFITAGPGRQLVANGGMTGKVEAAPALTAVEEQLISEHTVLRTQLERMQMELYIAVMRHRERGNEPRYTQLNTRMKRVMKDLSRVEWELRVVRNIDCESHSKSPAKGA</sequence>
<dbReference type="GeneID" id="22572149"/>
<gene>
    <name evidence="2" type="ORF">LPMP_050710</name>
</gene>
<reference evidence="2 3" key="1">
    <citation type="journal article" date="2015" name="Sci. Rep.">
        <title>The genome of Leishmania panamensis: insights into genomics of the L. (Viannia) subgenus.</title>
        <authorList>
            <person name="Llanes A."/>
            <person name="Restrepo C.M."/>
            <person name="Vecchio G.D."/>
            <person name="Anguizola F.J."/>
            <person name="Lleonart R."/>
        </authorList>
    </citation>
    <scope>NUCLEOTIDE SEQUENCE [LARGE SCALE GENOMIC DNA]</scope>
    <source>
        <strain evidence="2 3">MHOM/PA/94/PSC-1</strain>
    </source>
</reference>
<dbReference type="VEuPathDB" id="TriTrypDB:LPMP_050710"/>
<feature type="region of interest" description="Disordered" evidence="1">
    <location>
        <begin position="476"/>
        <end position="612"/>
    </location>
</feature>
<feature type="compositionally biased region" description="Polar residues" evidence="1">
    <location>
        <begin position="153"/>
        <end position="167"/>
    </location>
</feature>
<evidence type="ECO:0000313" key="3">
    <source>
        <dbReference type="Proteomes" id="UP000063063"/>
    </source>
</evidence>
<accession>A0A088RHY7</accession>
<keyword evidence="3" id="KW-1185">Reference proteome</keyword>
<dbReference type="KEGG" id="lpan:LPMP_050710"/>
<feature type="compositionally biased region" description="Low complexity" evidence="1">
    <location>
        <begin position="279"/>
        <end position="289"/>
    </location>
</feature>
<proteinExistence type="predicted"/>
<name>A0A088RHY7_LEIPA</name>
<dbReference type="eggNOG" id="ENOG502SKI2">
    <property type="taxonomic scope" value="Eukaryota"/>
</dbReference>
<feature type="compositionally biased region" description="Polar residues" evidence="1">
    <location>
        <begin position="528"/>
        <end position="541"/>
    </location>
</feature>
<dbReference type="Proteomes" id="UP000063063">
    <property type="component" value="Chromosome 5"/>
</dbReference>
<dbReference type="OrthoDB" id="265509at2759"/>
<feature type="region of interest" description="Disordered" evidence="1">
    <location>
        <begin position="85"/>
        <end position="370"/>
    </location>
</feature>
<feature type="compositionally biased region" description="Polar residues" evidence="1">
    <location>
        <begin position="200"/>
        <end position="217"/>
    </location>
</feature>
<feature type="compositionally biased region" description="Low complexity" evidence="1">
    <location>
        <begin position="500"/>
        <end position="518"/>
    </location>
</feature>
<dbReference type="AlphaFoldDB" id="A0A088RHY7"/>
<feature type="compositionally biased region" description="Low complexity" evidence="1">
    <location>
        <begin position="142"/>
        <end position="152"/>
    </location>
</feature>
<protein>
    <submittedName>
        <fullName evidence="2">Uncharacterized protein</fullName>
    </submittedName>
</protein>
<evidence type="ECO:0000256" key="1">
    <source>
        <dbReference type="SAM" id="MobiDB-lite"/>
    </source>
</evidence>
<feature type="compositionally biased region" description="Basic and acidic residues" evidence="1">
    <location>
        <begin position="490"/>
        <end position="499"/>
    </location>
</feature>
<organism evidence="2 3">
    <name type="scientific">Leishmania panamensis</name>
    <dbReference type="NCBI Taxonomy" id="5679"/>
    <lineage>
        <taxon>Eukaryota</taxon>
        <taxon>Discoba</taxon>
        <taxon>Euglenozoa</taxon>
        <taxon>Kinetoplastea</taxon>
        <taxon>Metakinetoplastina</taxon>
        <taxon>Trypanosomatida</taxon>
        <taxon>Trypanosomatidae</taxon>
        <taxon>Leishmaniinae</taxon>
        <taxon>Leishmania</taxon>
        <taxon>Leishmania guyanensis species complex</taxon>
    </lineage>
</organism>
<dbReference type="VEuPathDB" id="TriTrypDB:LPAL13_050011700"/>